<dbReference type="AlphaFoldDB" id="A0A2A6CQX5"/>
<evidence type="ECO:0000256" key="1">
    <source>
        <dbReference type="SAM" id="MobiDB-lite"/>
    </source>
</evidence>
<evidence type="ECO:0000313" key="3">
    <source>
        <dbReference type="Proteomes" id="UP000005239"/>
    </source>
</evidence>
<keyword evidence="3" id="KW-1185">Reference proteome</keyword>
<accession>A0A8R1US72</accession>
<name>A0A2A6CQX5_PRIPA</name>
<accession>A0A2A6CQX5</accession>
<sequence length="697" mass="79178">MSRRPTIGNTVCKRTESLQWTNTEILASESSANFLDGTVSPISKDSSKFIRALIFTSISIGKSARATLWRWNLTRSSPQQMLSMLSNCRMDRSLFSPMDPICKNTKLSELDVIDFPSLSPSTSAYLNKWIAFERSGSNDLLAFIGIETAKKILHEAAIANDSEDLIDVSTLLQGALILGAILTTRRSEMLLSMSFSIWTLMQVAHSQIHDIGFEKKRVWSILNGLTTKKMCGIKQLSNFLDSTLPGNLKREHRQTLVNSLRDILLTRTSTEEEGMDEGEGGRSSANTLEERRELNILSSSKISPSHREKMHSLSPPKLDRFSPEKAANEVDGFVSSRDGDYFTPYVSPSHFDDLSMTREETPYVNVNEERKKKMGRKRRSDNWRRIGKVPLDGSPKGSTSHEDEPVILGMFYELRMKREEEWEREMEVISRPMRAKKPVKLFDPTPTTPKKRSSSRGKIEQSIDLDMSSVQKIAGANEGIDHLDNSEDDKYEGRTKSEDALYVIVNRRRRRRSRDDRMDGNEGMTPINGEYVVRSLSKEKEDSPRTIRNKTPIWKELPIQMPPLINVNGVIQLGERTDEAVEGMIKDERRMEERNENDNDDIGIEDIQYSGPLDEHSYAKIGDGEAIYEDIIDVITVDGDVDLGQNGNSFKMDEDVEEIHEIIGEDGVEEIIIPMEENMNEVNGIDPQMDMDEYEEE</sequence>
<protein>
    <submittedName>
        <fullName evidence="2">Uncharacterized protein</fullName>
    </submittedName>
</protein>
<gene>
    <name evidence="2" type="primary">WBGene00276074</name>
</gene>
<proteinExistence type="predicted"/>
<reference evidence="3" key="1">
    <citation type="journal article" date="2008" name="Nat. Genet.">
        <title>The Pristionchus pacificus genome provides a unique perspective on nematode lifestyle and parasitism.</title>
        <authorList>
            <person name="Dieterich C."/>
            <person name="Clifton S.W."/>
            <person name="Schuster L.N."/>
            <person name="Chinwalla A."/>
            <person name="Delehaunty K."/>
            <person name="Dinkelacker I."/>
            <person name="Fulton L."/>
            <person name="Fulton R."/>
            <person name="Godfrey J."/>
            <person name="Minx P."/>
            <person name="Mitreva M."/>
            <person name="Roeseler W."/>
            <person name="Tian H."/>
            <person name="Witte H."/>
            <person name="Yang S.P."/>
            <person name="Wilson R.K."/>
            <person name="Sommer R.J."/>
        </authorList>
    </citation>
    <scope>NUCLEOTIDE SEQUENCE [LARGE SCALE GENOMIC DNA]</scope>
    <source>
        <strain evidence="3">PS312</strain>
    </source>
</reference>
<dbReference type="EnsemblMetazoa" id="PPA37705.1">
    <property type="protein sequence ID" value="PPA37705.1"/>
    <property type="gene ID" value="WBGene00276074"/>
</dbReference>
<reference evidence="2" key="2">
    <citation type="submission" date="2022-06" db="UniProtKB">
        <authorList>
            <consortium name="EnsemblMetazoa"/>
        </authorList>
    </citation>
    <scope>IDENTIFICATION</scope>
    <source>
        <strain evidence="2">PS312</strain>
    </source>
</reference>
<feature type="region of interest" description="Disordered" evidence="1">
    <location>
        <begin position="268"/>
        <end position="287"/>
    </location>
</feature>
<evidence type="ECO:0000313" key="2">
    <source>
        <dbReference type="EnsemblMetazoa" id="PPA37705.1"/>
    </source>
</evidence>
<feature type="region of interest" description="Disordered" evidence="1">
    <location>
        <begin position="439"/>
        <end position="460"/>
    </location>
</feature>
<feature type="compositionally biased region" description="Basic and acidic residues" evidence="1">
    <location>
        <begin position="305"/>
        <end position="322"/>
    </location>
</feature>
<feature type="region of interest" description="Disordered" evidence="1">
    <location>
        <begin position="303"/>
        <end position="322"/>
    </location>
</feature>
<organism evidence="2 3">
    <name type="scientific">Pristionchus pacificus</name>
    <name type="common">Parasitic nematode worm</name>
    <dbReference type="NCBI Taxonomy" id="54126"/>
    <lineage>
        <taxon>Eukaryota</taxon>
        <taxon>Metazoa</taxon>
        <taxon>Ecdysozoa</taxon>
        <taxon>Nematoda</taxon>
        <taxon>Chromadorea</taxon>
        <taxon>Rhabditida</taxon>
        <taxon>Rhabditina</taxon>
        <taxon>Diplogasteromorpha</taxon>
        <taxon>Diplogasteroidea</taxon>
        <taxon>Neodiplogasteridae</taxon>
        <taxon>Pristionchus</taxon>
    </lineage>
</organism>
<dbReference type="Proteomes" id="UP000005239">
    <property type="component" value="Unassembled WGS sequence"/>
</dbReference>